<dbReference type="GO" id="GO:0005654">
    <property type="term" value="C:nucleoplasm"/>
    <property type="evidence" value="ECO:0007669"/>
    <property type="project" value="TreeGrafter"/>
</dbReference>
<evidence type="ECO:0000313" key="3">
    <source>
        <dbReference type="EnsemblMetazoa" id="XP_026298837"/>
    </source>
</evidence>
<evidence type="ECO:0000256" key="1">
    <source>
        <dbReference type="PROSITE-ProRule" id="PRU00023"/>
    </source>
</evidence>
<keyword evidence="4" id="KW-1185">Reference proteome</keyword>
<name>A0A7M7SQJ5_APIME</name>
<dbReference type="PANTHER" id="PTHR46427:SF1">
    <property type="entry name" value="ANKYRIN REPEAT AND LEM DOMAIN-CONTAINING PROTEIN 1"/>
    <property type="match status" value="1"/>
</dbReference>
<dbReference type="Proteomes" id="UP000005203">
    <property type="component" value="Linkage group LG9"/>
</dbReference>
<dbReference type="GeneID" id="412510"/>
<dbReference type="InterPro" id="IPR034998">
    <property type="entry name" value="ANKLE1"/>
</dbReference>
<dbReference type="GO" id="GO:0000712">
    <property type="term" value="P:resolution of meiotic recombination intermediates"/>
    <property type="evidence" value="ECO:0007669"/>
    <property type="project" value="TreeGrafter"/>
</dbReference>
<dbReference type="GO" id="GO:0000724">
    <property type="term" value="P:double-strand break repair via homologous recombination"/>
    <property type="evidence" value="ECO:0007669"/>
    <property type="project" value="TreeGrafter"/>
</dbReference>
<sequence>MSTLKTKGCLFLASSLCDGLEDNNIKQVTTLLLNKEANPNILIPTYGVTPFHLVIGNDSEAFAEEVTKLFLRHGGNPNIRSIDGLTPVHVAAAWGRATVLELLLANGGDPLCLDDEGRSPFHYAFDGKYYKAIVILGKYCDNTTKEEKPTKYKMTFDKLMINTENIVAEYIVPEISDVIERNILIDTFKEHKDEKFTDIKHINTFNFSYNNINNDNQVNNTMTNAAELQIREEMDKEKFLVNEIINQLSNSLKSNSKENEINEKYEQFKEILYDTSPSSTISTDNNMSYNIKDKFSLKIKVRKRFITRRKNFCQNNNIKIPLISVYDPSDSIISKSPNFLSNKSIEMEQKYLSPKISNKELKFKTFTPCITKNRSFRSEEFNLGKEVARSTPRRKKRFYRQYSSLRKLRKNNKFISSDNTSPDATNSLSPNQSCVKDLDYKFNKNLAIKLHENKYDEDMPISSKKNEVNVKTCISQKNLIEELNNNFRTLNIKKIDFNKKNKEHLKEYILQEKFSDKEVELKVNNTINTLNTYKENLNTFLSSFRSQSYVSVQEEYKYENTDEGVIFLERRIYTLSPCKSANSISSEKLWPKSLNLSMNPTNEMLRKELIYYGDNPGPITNTTRQLYLKRLTKLKSGIYNSSFFEINHSSFKMDYYEFQIKPFLMYGNWVNDLERYKIIEKNAFKEFSLASPSRKWREGMNKTCFNYLLLDPRITKDLPSRIENLTKPIAWTTFLSAIFYVGKGTRNRPYSHLKDAFDTWVSNKNSENAKIQHILSIWNAGYGIVCLHIFQNSIPVEAYTREAAMIDALGIQKLKNCKNGDYYGIVATWDIEEKCNFGRYLLYQAMQIFLYEGERQILPQNL</sequence>
<dbReference type="InterPro" id="IPR036770">
    <property type="entry name" value="Ankyrin_rpt-contain_sf"/>
</dbReference>
<dbReference type="PANTHER" id="PTHR46427">
    <property type="entry name" value="ANKYRIN REPEAT AND LEM DOMAIN-CONTAINING PROTEIN 1"/>
    <property type="match status" value="1"/>
</dbReference>
<proteinExistence type="predicted"/>
<feature type="domain" description="LEM" evidence="2">
    <location>
        <begin position="594"/>
        <end position="638"/>
    </location>
</feature>
<dbReference type="SMART" id="SM00248">
    <property type="entry name" value="ANK"/>
    <property type="match status" value="3"/>
</dbReference>
<dbReference type="Pfam" id="PF12796">
    <property type="entry name" value="Ank_2"/>
    <property type="match status" value="1"/>
</dbReference>
<evidence type="ECO:0000313" key="4">
    <source>
        <dbReference type="Proteomes" id="UP000005203"/>
    </source>
</evidence>
<dbReference type="OMA" id="FHLVIGN"/>
<dbReference type="Gene3D" id="1.25.40.20">
    <property type="entry name" value="Ankyrin repeat-containing domain"/>
    <property type="match status" value="1"/>
</dbReference>
<dbReference type="RefSeq" id="XP_026298837.1">
    <property type="nucleotide sequence ID" value="XM_026443052.1"/>
</dbReference>
<dbReference type="GO" id="GO:0005737">
    <property type="term" value="C:cytoplasm"/>
    <property type="evidence" value="ECO:0007669"/>
    <property type="project" value="TreeGrafter"/>
</dbReference>
<dbReference type="PROSITE" id="PS50088">
    <property type="entry name" value="ANK_REPEAT"/>
    <property type="match status" value="1"/>
</dbReference>
<accession>A0A7M7SQJ5</accession>
<dbReference type="Gene3D" id="1.10.720.40">
    <property type="match status" value="1"/>
</dbReference>
<keyword evidence="1" id="KW-0040">ANK repeat</keyword>
<gene>
    <name evidence="5" type="primary">LOC412510</name>
</gene>
<dbReference type="OrthoDB" id="1601181at2759"/>
<reference evidence="3" key="1">
    <citation type="submission" date="2021-01" db="UniProtKB">
        <authorList>
            <consortium name="EnsemblMetazoa"/>
        </authorList>
    </citation>
    <scope>IDENTIFICATION</scope>
    <source>
        <strain evidence="3">DH4</strain>
    </source>
</reference>
<protein>
    <submittedName>
        <fullName evidence="5">Uncharacterized protein LOC412510</fullName>
    </submittedName>
</protein>
<dbReference type="InterPro" id="IPR003887">
    <property type="entry name" value="LEM_dom"/>
</dbReference>
<reference evidence="5" key="2">
    <citation type="submission" date="2025-04" db="UniProtKB">
        <authorList>
            <consortium name="RefSeq"/>
        </authorList>
    </citation>
    <scope>IDENTIFICATION</scope>
    <source>
        <strain evidence="5">DH4</strain>
        <tissue evidence="5">Whole body</tissue>
    </source>
</reference>
<feature type="repeat" description="ANK" evidence="1">
    <location>
        <begin position="83"/>
        <end position="115"/>
    </location>
</feature>
<dbReference type="PROSITE" id="PS50954">
    <property type="entry name" value="LEM"/>
    <property type="match status" value="1"/>
</dbReference>
<dbReference type="Pfam" id="PF03020">
    <property type="entry name" value="LEM"/>
    <property type="match status" value="1"/>
</dbReference>
<dbReference type="EnsemblMetazoa" id="XM_026443052">
    <property type="protein sequence ID" value="XP_026298837"/>
    <property type="gene ID" value="LOC412510"/>
</dbReference>
<dbReference type="SUPFAM" id="SSF63451">
    <property type="entry name" value="LEM domain"/>
    <property type="match status" value="1"/>
</dbReference>
<dbReference type="KEGG" id="ame:412510"/>
<organism evidence="3">
    <name type="scientific">Apis mellifera</name>
    <name type="common">Honeybee</name>
    <dbReference type="NCBI Taxonomy" id="7460"/>
    <lineage>
        <taxon>Eukaryota</taxon>
        <taxon>Metazoa</taxon>
        <taxon>Ecdysozoa</taxon>
        <taxon>Arthropoda</taxon>
        <taxon>Hexapoda</taxon>
        <taxon>Insecta</taxon>
        <taxon>Pterygota</taxon>
        <taxon>Neoptera</taxon>
        <taxon>Endopterygota</taxon>
        <taxon>Hymenoptera</taxon>
        <taxon>Apocrita</taxon>
        <taxon>Aculeata</taxon>
        <taxon>Apoidea</taxon>
        <taxon>Anthophila</taxon>
        <taxon>Apidae</taxon>
        <taxon>Apis</taxon>
    </lineage>
</organism>
<dbReference type="AlphaFoldDB" id="A0A7M7SQJ5"/>
<accession>A0A8B8H4A7</accession>
<dbReference type="CDD" id="cd10454">
    <property type="entry name" value="GIY-YIG_COG3680_Meta"/>
    <property type="match status" value="1"/>
</dbReference>
<evidence type="ECO:0000259" key="2">
    <source>
        <dbReference type="PROSITE" id="PS50954"/>
    </source>
</evidence>
<dbReference type="InterPro" id="IPR002110">
    <property type="entry name" value="Ankyrin_rpt"/>
</dbReference>
<dbReference type="Pfam" id="PF22945">
    <property type="entry name" value="LEM-3_GIY-YIG"/>
    <property type="match status" value="1"/>
</dbReference>
<dbReference type="InterPro" id="IPR011015">
    <property type="entry name" value="LEM/LEM-like_dom_sf"/>
</dbReference>
<dbReference type="SUPFAM" id="SSF48403">
    <property type="entry name" value="Ankyrin repeat"/>
    <property type="match status" value="1"/>
</dbReference>
<dbReference type="SMART" id="SM00540">
    <property type="entry name" value="LEM"/>
    <property type="match status" value="1"/>
</dbReference>
<evidence type="ECO:0000313" key="5">
    <source>
        <dbReference type="RefSeq" id="XP_026298837.1"/>
    </source>
</evidence>
<dbReference type="PROSITE" id="PS50297">
    <property type="entry name" value="ANK_REP_REGION"/>
    <property type="match status" value="1"/>
</dbReference>
<dbReference type="GO" id="GO:0004520">
    <property type="term" value="F:DNA endonuclease activity"/>
    <property type="evidence" value="ECO:0007669"/>
    <property type="project" value="TreeGrafter"/>
</dbReference>
<dbReference type="CDD" id="cd12934">
    <property type="entry name" value="LEM"/>
    <property type="match status" value="1"/>
</dbReference>